<comment type="caution">
    <text evidence="3">The sequence shown here is derived from an EMBL/GenBank/DDBJ whole genome shotgun (WGS) entry which is preliminary data.</text>
</comment>
<gene>
    <name evidence="3" type="ORF">CYNAS_LOCUS13890</name>
</gene>
<evidence type="ECO:0000313" key="3">
    <source>
        <dbReference type="EMBL" id="CAJ0601907.1"/>
    </source>
</evidence>
<evidence type="ECO:0000256" key="1">
    <source>
        <dbReference type="SAM" id="Coils"/>
    </source>
</evidence>
<evidence type="ECO:0000313" key="4">
    <source>
        <dbReference type="Proteomes" id="UP001176961"/>
    </source>
</evidence>
<dbReference type="AlphaFoldDB" id="A0AA36H0Y4"/>
<reference evidence="3" key="1">
    <citation type="submission" date="2023-07" db="EMBL/GenBank/DDBJ databases">
        <authorList>
            <consortium name="CYATHOMIX"/>
        </authorList>
    </citation>
    <scope>NUCLEOTIDE SEQUENCE</scope>
    <source>
        <strain evidence="3">N/A</strain>
    </source>
</reference>
<sequence>MSSNVGSQLDDIAKYIDRLKEQKRNTEKCIQDLEKDRTTVEERIEELRRRKDELDDRLRLENERLQRQERTIHQGEVTYAKTLVVSNILIALHYVHIIYVSIVLL</sequence>
<keyword evidence="1" id="KW-0175">Coiled coil</keyword>
<keyword evidence="2" id="KW-0812">Transmembrane</keyword>
<keyword evidence="4" id="KW-1185">Reference proteome</keyword>
<name>A0AA36H0Y4_CYLNA</name>
<dbReference type="EMBL" id="CATQJL010000305">
    <property type="protein sequence ID" value="CAJ0601907.1"/>
    <property type="molecule type" value="Genomic_DNA"/>
</dbReference>
<keyword evidence="2" id="KW-0472">Membrane</keyword>
<evidence type="ECO:0000256" key="2">
    <source>
        <dbReference type="SAM" id="Phobius"/>
    </source>
</evidence>
<dbReference type="Proteomes" id="UP001176961">
    <property type="component" value="Unassembled WGS sequence"/>
</dbReference>
<protein>
    <submittedName>
        <fullName evidence="3">Uncharacterized protein</fullName>
    </submittedName>
</protein>
<feature type="transmembrane region" description="Helical" evidence="2">
    <location>
        <begin position="83"/>
        <end position="104"/>
    </location>
</feature>
<accession>A0AA36H0Y4</accession>
<organism evidence="3 4">
    <name type="scientific">Cylicocyclus nassatus</name>
    <name type="common">Nematode worm</name>
    <dbReference type="NCBI Taxonomy" id="53992"/>
    <lineage>
        <taxon>Eukaryota</taxon>
        <taxon>Metazoa</taxon>
        <taxon>Ecdysozoa</taxon>
        <taxon>Nematoda</taxon>
        <taxon>Chromadorea</taxon>
        <taxon>Rhabditida</taxon>
        <taxon>Rhabditina</taxon>
        <taxon>Rhabditomorpha</taxon>
        <taxon>Strongyloidea</taxon>
        <taxon>Strongylidae</taxon>
        <taxon>Cylicocyclus</taxon>
    </lineage>
</organism>
<keyword evidence="2" id="KW-1133">Transmembrane helix</keyword>
<proteinExistence type="predicted"/>
<feature type="coiled-coil region" evidence="1">
    <location>
        <begin position="16"/>
        <end position="71"/>
    </location>
</feature>